<proteinExistence type="inferred from homology"/>
<dbReference type="PANTHER" id="PTHR43421">
    <property type="entry name" value="METALLOPROTEASE PMBA"/>
    <property type="match status" value="1"/>
</dbReference>
<comment type="similarity">
    <text evidence="1">Belongs to the peptidase U62 family.</text>
</comment>
<evidence type="ECO:0000259" key="2">
    <source>
        <dbReference type="Pfam" id="PF01523"/>
    </source>
</evidence>
<name>E7DQI3_9NOSO</name>
<dbReference type="InterPro" id="IPR045570">
    <property type="entry name" value="Metalloprtase-TldD/E_cen_dom"/>
</dbReference>
<dbReference type="GO" id="GO:0006508">
    <property type="term" value="P:proteolysis"/>
    <property type="evidence" value="ECO:0007669"/>
    <property type="project" value="InterPro"/>
</dbReference>
<dbReference type="InterPro" id="IPR035068">
    <property type="entry name" value="TldD/PmbA_N"/>
</dbReference>
<dbReference type="GO" id="GO:0008237">
    <property type="term" value="F:metallopeptidase activity"/>
    <property type="evidence" value="ECO:0007669"/>
    <property type="project" value="InterPro"/>
</dbReference>
<dbReference type="PANTHER" id="PTHR43421:SF1">
    <property type="entry name" value="METALLOPROTEASE PMBA"/>
    <property type="match status" value="1"/>
</dbReference>
<dbReference type="AlphaFoldDB" id="E7DQI3"/>
<organism evidence="5">
    <name type="scientific">Nostoc flagelliforme str. Sunitezuoqi</name>
    <dbReference type="NCBI Taxonomy" id="676037"/>
    <lineage>
        <taxon>Bacteria</taxon>
        <taxon>Bacillati</taxon>
        <taxon>Cyanobacteriota</taxon>
        <taxon>Cyanophyceae</taxon>
        <taxon>Nostocales</taxon>
        <taxon>Nostocaceae</taxon>
        <taxon>Nostoc</taxon>
    </lineage>
</organism>
<gene>
    <name evidence="5" type="ORF">Nfla_10602</name>
</gene>
<feature type="domain" description="Metalloprotease TldD/E C-terminal" evidence="3">
    <location>
        <begin position="266"/>
        <end position="484"/>
    </location>
</feature>
<evidence type="ECO:0000313" key="5">
    <source>
        <dbReference type="EMBL" id="ADO19341.1"/>
    </source>
</evidence>
<feature type="domain" description="Metalloprotease TldD/E central" evidence="4">
    <location>
        <begin position="155"/>
        <end position="259"/>
    </location>
</feature>
<dbReference type="SUPFAM" id="SSF111283">
    <property type="entry name" value="Putative modulator of DNA gyrase, PmbA/TldD"/>
    <property type="match status" value="1"/>
</dbReference>
<reference evidence="5" key="1">
    <citation type="journal article" date="2011" name="Acta Physiol. Plant.">
        <title>An investigation on the genetic background of Nostoc flagelliforme by similarity analysis of its partial genomic DNA and phylogenetic comparison of deduced related species.</title>
        <authorList>
            <person name="Gao X."/>
            <person name="Liu K."/>
            <person name="Qiu B.S."/>
        </authorList>
    </citation>
    <scope>NUCLEOTIDE SEQUENCE</scope>
    <source>
        <strain evidence="5">Sunitezuoqi</strain>
    </source>
</reference>
<dbReference type="GO" id="GO:0005829">
    <property type="term" value="C:cytosol"/>
    <property type="evidence" value="ECO:0007669"/>
    <property type="project" value="TreeGrafter"/>
</dbReference>
<accession>E7DQI3</accession>
<dbReference type="Pfam" id="PF19290">
    <property type="entry name" value="PmbA_TldD_2nd"/>
    <property type="match status" value="1"/>
</dbReference>
<dbReference type="Pfam" id="PF19289">
    <property type="entry name" value="PmbA_TldD_3rd"/>
    <property type="match status" value="1"/>
</dbReference>
<dbReference type="EMBL" id="HQ291178">
    <property type="protein sequence ID" value="ADO19341.1"/>
    <property type="molecule type" value="Genomic_DNA"/>
</dbReference>
<dbReference type="InterPro" id="IPR002510">
    <property type="entry name" value="Metalloprtase-TldD/E_N"/>
</dbReference>
<dbReference type="Gene3D" id="3.30.2290.10">
    <property type="entry name" value="PmbA/TldD superfamily"/>
    <property type="match status" value="1"/>
</dbReference>
<feature type="domain" description="Metalloprotease TldD/E N-terminal" evidence="2">
    <location>
        <begin position="63"/>
        <end position="126"/>
    </location>
</feature>
<protein>
    <submittedName>
        <fullName evidence="5">Peptidase U62</fullName>
    </submittedName>
</protein>
<evidence type="ECO:0000259" key="4">
    <source>
        <dbReference type="Pfam" id="PF19290"/>
    </source>
</evidence>
<dbReference type="Pfam" id="PF01523">
    <property type="entry name" value="PmbA_TldD_1st"/>
    <property type="match status" value="1"/>
</dbReference>
<dbReference type="InterPro" id="IPR045569">
    <property type="entry name" value="Metalloprtase-TldD/E_C"/>
</dbReference>
<dbReference type="InterPro" id="IPR047657">
    <property type="entry name" value="PmbA"/>
</dbReference>
<evidence type="ECO:0000256" key="1">
    <source>
        <dbReference type="ARBA" id="ARBA00005836"/>
    </source>
</evidence>
<sequence>MEQLNIQNPKLVLSEVEVCQIQNKIASNPKSKIQNQKLTMPNINEIANSAKDNAEKLGIKKFDIYGSTVDDTSVQVDQGEPKQVKASNRSGVTVRVWNEDNTMGVTSTTDVDPKGLELALKTAYEASFFGVKENVPDFSPEATAPIANKPQDKTPQAPVAELIERLLVAEKELLAAHPAIKGVPYNGLSQRDIDRFYLNSDGAVRTESHSLASVYLYSKTEEEGKKPRSAGAFRINHSLDNLDINGCIKETADKTISHLNYEKIKTGKYRVVFSPEAFLSLLGGFSNLFNAQSILDNQSLSTADDLGKEIASPLLSVFDDALHPANVGAESFDGEGTPTRQVSLIENGVLKSFLHSAGTAKRFNTQPTGNASIGAKVSVSPNFYHVFSTANPEEELSLETAENVIFIDDLQALHAGVKALQGSFSLPFDGWLVNKGVRTSIESATVAGDFLEVLKSIIYVEKEPELTPGGVCPKIWVNELSITGE</sequence>
<evidence type="ECO:0000259" key="3">
    <source>
        <dbReference type="Pfam" id="PF19289"/>
    </source>
</evidence>
<dbReference type="InterPro" id="IPR036059">
    <property type="entry name" value="TldD/PmbA_sf"/>
</dbReference>